<keyword evidence="2" id="KW-1185">Reference proteome</keyword>
<dbReference type="AlphaFoldDB" id="A0ABD1LSS8"/>
<protein>
    <submittedName>
        <fullName evidence="1">Uncharacterized protein</fullName>
    </submittedName>
</protein>
<proteinExistence type="predicted"/>
<gene>
    <name evidence="1" type="ORF">Fmac_025612</name>
</gene>
<evidence type="ECO:0000313" key="2">
    <source>
        <dbReference type="Proteomes" id="UP001603857"/>
    </source>
</evidence>
<accession>A0ABD1LSS8</accession>
<reference evidence="1 2" key="1">
    <citation type="submission" date="2024-08" db="EMBL/GenBank/DDBJ databases">
        <title>Insights into the chromosomal genome structure of Flemingia macrophylla.</title>
        <authorList>
            <person name="Ding Y."/>
            <person name="Zhao Y."/>
            <person name="Bi W."/>
            <person name="Wu M."/>
            <person name="Zhao G."/>
            <person name="Gong Y."/>
            <person name="Li W."/>
            <person name="Zhang P."/>
        </authorList>
    </citation>
    <scope>NUCLEOTIDE SEQUENCE [LARGE SCALE GENOMIC DNA]</scope>
    <source>
        <strain evidence="1">DYQJB</strain>
        <tissue evidence="1">Leaf</tissue>
    </source>
</reference>
<name>A0ABD1LSS8_9FABA</name>
<dbReference type="EMBL" id="JBGMDY010000008">
    <property type="protein sequence ID" value="KAL2326554.1"/>
    <property type="molecule type" value="Genomic_DNA"/>
</dbReference>
<sequence>MNKVRSGKDKETWIQANVRATWINCGSLSFTNKSSTAKANLAIDKGASTYCSGSISNVAHYEKMFKELQRQPTTWDVVERTKKLKTGEWVND</sequence>
<organism evidence="1 2">
    <name type="scientific">Flemingia macrophylla</name>
    <dbReference type="NCBI Taxonomy" id="520843"/>
    <lineage>
        <taxon>Eukaryota</taxon>
        <taxon>Viridiplantae</taxon>
        <taxon>Streptophyta</taxon>
        <taxon>Embryophyta</taxon>
        <taxon>Tracheophyta</taxon>
        <taxon>Spermatophyta</taxon>
        <taxon>Magnoliopsida</taxon>
        <taxon>eudicotyledons</taxon>
        <taxon>Gunneridae</taxon>
        <taxon>Pentapetalae</taxon>
        <taxon>rosids</taxon>
        <taxon>fabids</taxon>
        <taxon>Fabales</taxon>
        <taxon>Fabaceae</taxon>
        <taxon>Papilionoideae</taxon>
        <taxon>50 kb inversion clade</taxon>
        <taxon>NPAAA clade</taxon>
        <taxon>indigoferoid/millettioid clade</taxon>
        <taxon>Phaseoleae</taxon>
        <taxon>Flemingia</taxon>
    </lineage>
</organism>
<comment type="caution">
    <text evidence="1">The sequence shown here is derived from an EMBL/GenBank/DDBJ whole genome shotgun (WGS) entry which is preliminary data.</text>
</comment>
<evidence type="ECO:0000313" key="1">
    <source>
        <dbReference type="EMBL" id="KAL2326554.1"/>
    </source>
</evidence>
<dbReference type="Proteomes" id="UP001603857">
    <property type="component" value="Unassembled WGS sequence"/>
</dbReference>